<dbReference type="GO" id="GO:0005886">
    <property type="term" value="C:plasma membrane"/>
    <property type="evidence" value="ECO:0007669"/>
    <property type="project" value="UniProtKB-SubCell"/>
</dbReference>
<dbReference type="InterPro" id="IPR036259">
    <property type="entry name" value="MFS_trans_sf"/>
</dbReference>
<feature type="transmembrane region" description="Helical" evidence="6">
    <location>
        <begin position="223"/>
        <end position="249"/>
    </location>
</feature>
<comment type="subcellular location">
    <subcellularLocation>
        <location evidence="1">Cell membrane</location>
        <topology evidence="1">Multi-pass membrane protein</topology>
    </subcellularLocation>
</comment>
<feature type="transmembrane region" description="Helical" evidence="6">
    <location>
        <begin position="314"/>
        <end position="336"/>
    </location>
</feature>
<dbReference type="EMBL" id="FMAC01000001">
    <property type="protein sequence ID" value="SCB09818.1"/>
    <property type="molecule type" value="Genomic_DNA"/>
</dbReference>
<dbReference type="Pfam" id="PF07690">
    <property type="entry name" value="MFS_1"/>
    <property type="match status" value="1"/>
</dbReference>
<feature type="transmembrane region" description="Helical" evidence="6">
    <location>
        <begin position="44"/>
        <end position="66"/>
    </location>
</feature>
<evidence type="ECO:0000256" key="3">
    <source>
        <dbReference type="ARBA" id="ARBA00022692"/>
    </source>
</evidence>
<dbReference type="AlphaFoldDB" id="A0A1C3U2Y1"/>
<keyword evidence="5 6" id="KW-0472">Membrane</keyword>
<name>A0A1C3U2Y1_9HYPH</name>
<accession>A0A1C3U2Y1</accession>
<dbReference type="STRING" id="52131.GA0061100_101566"/>
<evidence type="ECO:0000256" key="5">
    <source>
        <dbReference type="ARBA" id="ARBA00023136"/>
    </source>
</evidence>
<dbReference type="Proteomes" id="UP000186228">
    <property type="component" value="Unassembled WGS sequence"/>
</dbReference>
<proteinExistence type="predicted"/>
<protein>
    <submittedName>
        <fullName evidence="7">Transmembrane secretion effector</fullName>
    </submittedName>
</protein>
<dbReference type="CDD" id="cd06173">
    <property type="entry name" value="MFS_MefA_like"/>
    <property type="match status" value="1"/>
</dbReference>
<feature type="transmembrane region" description="Helical" evidence="6">
    <location>
        <begin position="170"/>
        <end position="189"/>
    </location>
</feature>
<feature type="transmembrane region" description="Helical" evidence="6">
    <location>
        <begin position="12"/>
        <end position="38"/>
    </location>
</feature>
<reference evidence="8" key="1">
    <citation type="submission" date="2016-08" db="EMBL/GenBank/DDBJ databases">
        <authorList>
            <person name="Varghese N."/>
            <person name="Submissions Spin"/>
        </authorList>
    </citation>
    <scope>NUCLEOTIDE SEQUENCE [LARGE SCALE GENOMIC DNA]</scope>
    <source>
        <strain evidence="8">CCBAU 57015</strain>
    </source>
</reference>
<feature type="transmembrane region" description="Helical" evidence="6">
    <location>
        <begin position="288"/>
        <end position="308"/>
    </location>
</feature>
<keyword evidence="4 6" id="KW-1133">Transmembrane helix</keyword>
<evidence type="ECO:0000256" key="2">
    <source>
        <dbReference type="ARBA" id="ARBA00022475"/>
    </source>
</evidence>
<dbReference type="SUPFAM" id="SSF103473">
    <property type="entry name" value="MFS general substrate transporter"/>
    <property type="match status" value="1"/>
</dbReference>
<feature type="transmembrane region" description="Helical" evidence="6">
    <location>
        <begin position="261"/>
        <end position="279"/>
    </location>
</feature>
<sequence length="411" mass="43917">MFVLKPLSQRSISLLWAGQVLAATGSEFYMVAVVWIAADFIGSNAGYVSALQSGALLFGSLFGGIVTDRWRHSTTMISADLLRAALLLTLSLAGILHLMSLPLLIVLAGSIALLTSTFDPSLQATLPTIAVDAEVRHATNGLFDATRRMARILGPSLIALVNGLLPKSQFFTVTAATFMLSALAVWLAVAKLPTAPRRRDFSGMAAVVDGILGGWRAARGHAAILYGLFTNLMGNVAWAMGILLGMILHLRETSADPLTDYSLMMTAYGVGNLATNLILGSVKPRRPVVWIIVAKLIFGSGVFLLPLMHDRISLMLVACFAAINGPFENLAMLHLMQTRSEPHRLAQVYRLLMCAIFTGLLLAYLMSPTLFAWFGIGPSIMGSGAAVFISGLVGIGLLAWKQAHPARAKAT</sequence>
<feature type="transmembrane region" description="Helical" evidence="6">
    <location>
        <begin position="380"/>
        <end position="400"/>
    </location>
</feature>
<dbReference type="PANTHER" id="PTHR23513:SF6">
    <property type="entry name" value="MAJOR FACILITATOR SUPERFAMILY ASSOCIATED DOMAIN-CONTAINING PROTEIN"/>
    <property type="match status" value="1"/>
</dbReference>
<organism evidence="7 8">
    <name type="scientific">Rhizobium hainanense</name>
    <dbReference type="NCBI Taxonomy" id="52131"/>
    <lineage>
        <taxon>Bacteria</taxon>
        <taxon>Pseudomonadati</taxon>
        <taxon>Pseudomonadota</taxon>
        <taxon>Alphaproteobacteria</taxon>
        <taxon>Hyphomicrobiales</taxon>
        <taxon>Rhizobiaceae</taxon>
        <taxon>Rhizobium/Agrobacterium group</taxon>
        <taxon>Rhizobium</taxon>
    </lineage>
</organism>
<keyword evidence="8" id="KW-1185">Reference proteome</keyword>
<dbReference type="PANTHER" id="PTHR23513">
    <property type="entry name" value="INTEGRAL MEMBRANE EFFLUX PROTEIN-RELATED"/>
    <property type="match status" value="1"/>
</dbReference>
<evidence type="ECO:0000313" key="8">
    <source>
        <dbReference type="Proteomes" id="UP000186228"/>
    </source>
</evidence>
<dbReference type="Gene3D" id="1.20.1250.20">
    <property type="entry name" value="MFS general substrate transporter like domains"/>
    <property type="match status" value="1"/>
</dbReference>
<dbReference type="InterPro" id="IPR011701">
    <property type="entry name" value="MFS"/>
</dbReference>
<gene>
    <name evidence="7" type="ORF">GA0061100_101566</name>
</gene>
<evidence type="ECO:0000256" key="1">
    <source>
        <dbReference type="ARBA" id="ARBA00004651"/>
    </source>
</evidence>
<keyword evidence="2" id="KW-1003">Cell membrane</keyword>
<feature type="transmembrane region" description="Helical" evidence="6">
    <location>
        <begin position="348"/>
        <end position="374"/>
    </location>
</feature>
<dbReference type="GO" id="GO:0022857">
    <property type="term" value="F:transmembrane transporter activity"/>
    <property type="evidence" value="ECO:0007669"/>
    <property type="project" value="InterPro"/>
</dbReference>
<evidence type="ECO:0000313" key="7">
    <source>
        <dbReference type="EMBL" id="SCB09818.1"/>
    </source>
</evidence>
<dbReference type="OrthoDB" id="9775268at2"/>
<evidence type="ECO:0000256" key="6">
    <source>
        <dbReference type="SAM" id="Phobius"/>
    </source>
</evidence>
<dbReference type="RefSeq" id="WP_075851079.1">
    <property type="nucleotide sequence ID" value="NZ_FMAC01000001.1"/>
</dbReference>
<keyword evidence="3 6" id="KW-0812">Transmembrane</keyword>
<evidence type="ECO:0000256" key="4">
    <source>
        <dbReference type="ARBA" id="ARBA00022989"/>
    </source>
</evidence>
<feature type="transmembrane region" description="Helical" evidence="6">
    <location>
        <begin position="86"/>
        <end position="114"/>
    </location>
</feature>